<dbReference type="EMBL" id="JADEXQ010000110">
    <property type="protein sequence ID" value="MBE9032542.1"/>
    <property type="molecule type" value="Genomic_DNA"/>
</dbReference>
<evidence type="ECO:0000313" key="1">
    <source>
        <dbReference type="EMBL" id="MBE9032542.1"/>
    </source>
</evidence>
<gene>
    <name evidence="1" type="ORF">IQ266_22645</name>
</gene>
<reference evidence="1" key="1">
    <citation type="submission" date="2020-10" db="EMBL/GenBank/DDBJ databases">
        <authorList>
            <person name="Castelo-Branco R."/>
            <person name="Eusebio N."/>
            <person name="Adriana R."/>
            <person name="Vieira A."/>
            <person name="Brugerolle De Fraissinette N."/>
            <person name="Rezende De Castro R."/>
            <person name="Schneider M.P."/>
            <person name="Vasconcelos V."/>
            <person name="Leao P.N."/>
        </authorList>
    </citation>
    <scope>NUCLEOTIDE SEQUENCE</scope>
    <source>
        <strain evidence="1">LEGE 11480</strain>
    </source>
</reference>
<accession>A0A928VU27</accession>
<organism evidence="1 2">
    <name type="scientific">Romeriopsis navalis LEGE 11480</name>
    <dbReference type="NCBI Taxonomy" id="2777977"/>
    <lineage>
        <taxon>Bacteria</taxon>
        <taxon>Bacillati</taxon>
        <taxon>Cyanobacteriota</taxon>
        <taxon>Cyanophyceae</taxon>
        <taxon>Leptolyngbyales</taxon>
        <taxon>Leptolyngbyaceae</taxon>
        <taxon>Romeriopsis</taxon>
        <taxon>Romeriopsis navalis</taxon>
    </lineage>
</organism>
<sequence length="131" mass="14965">MINLLLLAAILIPFFAIQHLVIRFIARRNGFKPVTHDLSGLGPVLFRQRWGSVRIGKTTSWGRSVTITAFQDYLHLRLNPLMGGGELLLPLQSAEYEFSRWMRGELVDIAIDGKTYLFGKKIVQIVKQHYV</sequence>
<dbReference type="RefSeq" id="WP_264327359.1">
    <property type="nucleotide sequence ID" value="NZ_JADEXQ010000110.1"/>
</dbReference>
<name>A0A928VU27_9CYAN</name>
<comment type="caution">
    <text evidence="1">The sequence shown here is derived from an EMBL/GenBank/DDBJ whole genome shotgun (WGS) entry which is preliminary data.</text>
</comment>
<keyword evidence="2" id="KW-1185">Reference proteome</keyword>
<protein>
    <submittedName>
        <fullName evidence="1">Uncharacterized protein</fullName>
    </submittedName>
</protein>
<evidence type="ECO:0000313" key="2">
    <source>
        <dbReference type="Proteomes" id="UP000625316"/>
    </source>
</evidence>
<proteinExistence type="predicted"/>
<dbReference type="Proteomes" id="UP000625316">
    <property type="component" value="Unassembled WGS sequence"/>
</dbReference>
<dbReference type="AlphaFoldDB" id="A0A928VU27"/>